<accession>A0A7J5DQN8</accession>
<dbReference type="AlphaFoldDB" id="A0A7J5DQN8"/>
<evidence type="ECO:0000313" key="2">
    <source>
        <dbReference type="Proteomes" id="UP000449906"/>
    </source>
</evidence>
<dbReference type="RefSeq" id="WP_151583315.1">
    <property type="nucleotide sequence ID" value="NZ_WBVM01000007.1"/>
</dbReference>
<sequence length="128" mass="14352">MPKAITHQLDIYGVHLHLATDRRQWSTLRRKLTFLDKTVDHLGLTTFATWVPNKPGASIPYLVFWIDLAAHATDADLINTLAHEASHGAGQVLDWVSHKVPGTDEPHAYLVGWLTEWLWTGCLAHRAG</sequence>
<organism evidence="1 2">
    <name type="scientific">Nocardioides simplex</name>
    <name type="common">Arthrobacter simplex</name>
    <dbReference type="NCBI Taxonomy" id="2045"/>
    <lineage>
        <taxon>Bacteria</taxon>
        <taxon>Bacillati</taxon>
        <taxon>Actinomycetota</taxon>
        <taxon>Actinomycetes</taxon>
        <taxon>Propionibacteriales</taxon>
        <taxon>Nocardioidaceae</taxon>
        <taxon>Pimelobacter</taxon>
    </lineage>
</organism>
<dbReference type="EMBL" id="WBVM01000007">
    <property type="protein sequence ID" value="KAB2806985.1"/>
    <property type="molecule type" value="Genomic_DNA"/>
</dbReference>
<protein>
    <submittedName>
        <fullName evidence="1">Uncharacterized protein</fullName>
    </submittedName>
</protein>
<reference evidence="1 2" key="1">
    <citation type="submission" date="2019-09" db="EMBL/GenBank/DDBJ databases">
        <title>Pimelobacter sp. isolated from Paulinella.</title>
        <authorList>
            <person name="Jeong S.E."/>
        </authorList>
    </citation>
    <scope>NUCLEOTIDE SEQUENCE [LARGE SCALE GENOMIC DNA]</scope>
    <source>
        <strain evidence="1 2">Pch-N</strain>
    </source>
</reference>
<name>A0A7J5DQN8_NOCSI</name>
<gene>
    <name evidence="1" type="ORF">F9L07_28545</name>
</gene>
<comment type="caution">
    <text evidence="1">The sequence shown here is derived from an EMBL/GenBank/DDBJ whole genome shotgun (WGS) entry which is preliminary data.</text>
</comment>
<evidence type="ECO:0000313" key="1">
    <source>
        <dbReference type="EMBL" id="KAB2806985.1"/>
    </source>
</evidence>
<proteinExistence type="predicted"/>
<dbReference type="Proteomes" id="UP000449906">
    <property type="component" value="Unassembled WGS sequence"/>
</dbReference>